<dbReference type="GO" id="GO:0046872">
    <property type="term" value="F:metal ion binding"/>
    <property type="evidence" value="ECO:0007669"/>
    <property type="project" value="UniProtKB-KW"/>
</dbReference>
<evidence type="ECO:0000256" key="1">
    <source>
        <dbReference type="ARBA" id="ARBA00001947"/>
    </source>
</evidence>
<protein>
    <submittedName>
        <fullName evidence="6">Creatininase</fullName>
    </submittedName>
</protein>
<dbReference type="RefSeq" id="WP_109873051.1">
    <property type="nucleotide sequence ID" value="NZ_QGNA01000006.1"/>
</dbReference>
<comment type="caution">
    <text evidence="6">The sequence shown here is derived from an EMBL/GenBank/DDBJ whole genome shotgun (WGS) entry which is preliminary data.</text>
</comment>
<dbReference type="Gene3D" id="3.40.50.10310">
    <property type="entry name" value="Creatininase"/>
    <property type="match status" value="1"/>
</dbReference>
<keyword evidence="4" id="KW-0862">Zinc</keyword>
<keyword evidence="7" id="KW-1185">Reference proteome</keyword>
<keyword evidence="3" id="KW-0378">Hydrolase</keyword>
<dbReference type="PANTHER" id="PTHR35005">
    <property type="entry name" value="3-DEHYDRO-SCYLLO-INOSOSE HYDROLASE"/>
    <property type="match status" value="1"/>
</dbReference>
<dbReference type="OrthoDB" id="9801445at2"/>
<reference evidence="7" key="1">
    <citation type="submission" date="2018-05" db="EMBL/GenBank/DDBJ databases">
        <authorList>
            <person name="Du Z."/>
            <person name="Wang X."/>
        </authorList>
    </citation>
    <scope>NUCLEOTIDE SEQUENCE [LARGE SCALE GENOMIC DNA]</scope>
    <source>
        <strain evidence="7">CQN31</strain>
    </source>
</reference>
<dbReference type="Pfam" id="PF02633">
    <property type="entry name" value="Creatininase"/>
    <property type="match status" value="1"/>
</dbReference>
<keyword evidence="2" id="KW-0479">Metal-binding</keyword>
<proteinExistence type="inferred from homology"/>
<dbReference type="InterPro" id="IPR003785">
    <property type="entry name" value="Creatininase/forma_Hydrolase"/>
</dbReference>
<dbReference type="SUPFAM" id="SSF102215">
    <property type="entry name" value="Creatininase"/>
    <property type="match status" value="1"/>
</dbReference>
<gene>
    <name evidence="6" type="ORF">DFH01_24005</name>
</gene>
<evidence type="ECO:0000256" key="4">
    <source>
        <dbReference type="ARBA" id="ARBA00022833"/>
    </source>
</evidence>
<name>A0A317F5Z3_9PROT</name>
<sequence length="270" mass="28987">MLPTRYWQDLPWPAFRDLPANTVAVLPVASIEQHGPHLPVSVDTTINQGVVARTLKVLPAEVPVLVLPTQCVGNSVEHLRFPGTLTTTPETLLTLVTDIGASVARAGVKRLVLVNSHGGNVSVLDIAARRLRILHDLFVVNAMWARMGKPESQRDPVESTYGIHAGRDETAVLLALRPDLVQMDKARNFVSRWQGASNRAPRIAPTAGAPLAWQAQDLNPAGAVGDASAATAAQGEEILDFAAEKMAALWSEVAAFDVESWLANEPNPDA</sequence>
<evidence type="ECO:0000313" key="7">
    <source>
        <dbReference type="Proteomes" id="UP000245765"/>
    </source>
</evidence>
<dbReference type="GO" id="GO:0016811">
    <property type="term" value="F:hydrolase activity, acting on carbon-nitrogen (but not peptide) bonds, in linear amides"/>
    <property type="evidence" value="ECO:0007669"/>
    <property type="project" value="TreeGrafter"/>
</dbReference>
<comment type="cofactor">
    <cofactor evidence="1">
        <name>Zn(2+)</name>
        <dbReference type="ChEBI" id="CHEBI:29105"/>
    </cofactor>
</comment>
<dbReference type="PANTHER" id="PTHR35005:SF1">
    <property type="entry name" value="2-AMINO-5-FORMYLAMINO-6-RIBOSYLAMINOPYRIMIDIN-4(3H)-ONE 5'-MONOPHOSPHATE DEFORMYLASE"/>
    <property type="match status" value="1"/>
</dbReference>
<evidence type="ECO:0000256" key="3">
    <source>
        <dbReference type="ARBA" id="ARBA00022801"/>
    </source>
</evidence>
<evidence type="ECO:0000313" key="6">
    <source>
        <dbReference type="EMBL" id="PWS34600.1"/>
    </source>
</evidence>
<dbReference type="InterPro" id="IPR024087">
    <property type="entry name" value="Creatininase-like_sf"/>
</dbReference>
<organism evidence="6 7">
    <name type="scientific">Falsiroseomonas bella</name>
    <dbReference type="NCBI Taxonomy" id="2184016"/>
    <lineage>
        <taxon>Bacteria</taxon>
        <taxon>Pseudomonadati</taxon>
        <taxon>Pseudomonadota</taxon>
        <taxon>Alphaproteobacteria</taxon>
        <taxon>Acetobacterales</taxon>
        <taxon>Roseomonadaceae</taxon>
        <taxon>Falsiroseomonas</taxon>
    </lineage>
</organism>
<comment type="similarity">
    <text evidence="5">Belongs to the creatininase superfamily.</text>
</comment>
<dbReference type="EMBL" id="QGNA01000006">
    <property type="protein sequence ID" value="PWS34600.1"/>
    <property type="molecule type" value="Genomic_DNA"/>
</dbReference>
<evidence type="ECO:0000256" key="5">
    <source>
        <dbReference type="ARBA" id="ARBA00024029"/>
    </source>
</evidence>
<dbReference type="Proteomes" id="UP000245765">
    <property type="component" value="Unassembled WGS sequence"/>
</dbReference>
<dbReference type="AlphaFoldDB" id="A0A317F5Z3"/>
<accession>A0A317F5Z3</accession>
<dbReference type="GO" id="GO:0009231">
    <property type="term" value="P:riboflavin biosynthetic process"/>
    <property type="evidence" value="ECO:0007669"/>
    <property type="project" value="TreeGrafter"/>
</dbReference>
<evidence type="ECO:0000256" key="2">
    <source>
        <dbReference type="ARBA" id="ARBA00022723"/>
    </source>
</evidence>